<feature type="region of interest" description="Disordered" evidence="1">
    <location>
        <begin position="1"/>
        <end position="47"/>
    </location>
</feature>
<keyword evidence="4" id="KW-1185">Reference proteome</keyword>
<reference evidence="3" key="2">
    <citation type="submission" date="2024-04" db="EMBL/GenBank/DDBJ databases">
        <authorList>
            <person name="Chen Y."/>
            <person name="Shah S."/>
            <person name="Dougan E. K."/>
            <person name="Thang M."/>
            <person name="Chan C."/>
        </authorList>
    </citation>
    <scope>NUCLEOTIDE SEQUENCE [LARGE SCALE GENOMIC DNA]</scope>
</reference>
<evidence type="ECO:0000313" key="4">
    <source>
        <dbReference type="Proteomes" id="UP001152797"/>
    </source>
</evidence>
<dbReference type="EMBL" id="CAMXCT010005024">
    <property type="protein sequence ID" value="CAI4011134.1"/>
    <property type="molecule type" value="Genomic_DNA"/>
</dbReference>
<proteinExistence type="predicted"/>
<dbReference type="Proteomes" id="UP001152797">
    <property type="component" value="Unassembled WGS sequence"/>
</dbReference>
<feature type="region of interest" description="Disordered" evidence="1">
    <location>
        <begin position="214"/>
        <end position="238"/>
    </location>
</feature>
<evidence type="ECO:0000313" key="2">
    <source>
        <dbReference type="EMBL" id="CAI4011134.1"/>
    </source>
</evidence>
<sequence>MGDEGNVRLVPAAESSAHPLLDRGSSSSSAVDDGKGGDGEAYGDLSDVPPQRLKEVKAVIKSTRDLWRKGSGVPGDPWFRLGIVGVWAASVIFENGSIPFRDSQVFLGRRLADLADLAVIPCDPQMENDGLVVKHHEDASTDISSDEVVATSPDILKPRNKGNKLVPTVEVSPATKAPRQSRRRKKEQKEVSSLRSELRAKGNEVMSEVAQCSKASQAKKEDKMDRISLPPGLAPLPEKPLTEANNFSWREVEKVLMLSQSNWKAQGASLAAAMDVWCHRPKELIGHFESKIQ</sequence>
<dbReference type="AlphaFoldDB" id="A0A9P1DLJ4"/>
<name>A0A9P1DLJ4_9DINO</name>
<dbReference type="EMBL" id="CAMXCT020005024">
    <property type="protein sequence ID" value="CAL1164509.1"/>
    <property type="molecule type" value="Genomic_DNA"/>
</dbReference>
<dbReference type="EMBL" id="CAMXCT030005024">
    <property type="protein sequence ID" value="CAL4798446.1"/>
    <property type="molecule type" value="Genomic_DNA"/>
</dbReference>
<accession>A0A9P1DLJ4</accession>
<protein>
    <submittedName>
        <fullName evidence="2">Uncharacterized protein</fullName>
    </submittedName>
</protein>
<reference evidence="2" key="1">
    <citation type="submission" date="2022-10" db="EMBL/GenBank/DDBJ databases">
        <authorList>
            <person name="Chen Y."/>
            <person name="Dougan E. K."/>
            <person name="Chan C."/>
            <person name="Rhodes N."/>
            <person name="Thang M."/>
        </authorList>
    </citation>
    <scope>NUCLEOTIDE SEQUENCE</scope>
</reference>
<organism evidence="2">
    <name type="scientific">Cladocopium goreaui</name>
    <dbReference type="NCBI Taxonomy" id="2562237"/>
    <lineage>
        <taxon>Eukaryota</taxon>
        <taxon>Sar</taxon>
        <taxon>Alveolata</taxon>
        <taxon>Dinophyceae</taxon>
        <taxon>Suessiales</taxon>
        <taxon>Symbiodiniaceae</taxon>
        <taxon>Cladocopium</taxon>
    </lineage>
</organism>
<comment type="caution">
    <text evidence="2">The sequence shown here is derived from an EMBL/GenBank/DDBJ whole genome shotgun (WGS) entry which is preliminary data.</text>
</comment>
<feature type="compositionally biased region" description="Basic and acidic residues" evidence="1">
    <location>
        <begin position="187"/>
        <end position="200"/>
    </location>
</feature>
<feature type="region of interest" description="Disordered" evidence="1">
    <location>
        <begin position="143"/>
        <end position="200"/>
    </location>
</feature>
<evidence type="ECO:0000256" key="1">
    <source>
        <dbReference type="SAM" id="MobiDB-lite"/>
    </source>
</evidence>
<gene>
    <name evidence="2" type="ORF">C1SCF055_LOCUS36330</name>
</gene>
<dbReference type="OrthoDB" id="10302744at2759"/>
<evidence type="ECO:0000313" key="3">
    <source>
        <dbReference type="EMBL" id="CAL1164509.1"/>
    </source>
</evidence>